<evidence type="ECO:0008006" key="4">
    <source>
        <dbReference type="Google" id="ProtNLM"/>
    </source>
</evidence>
<reference evidence="2 3" key="1">
    <citation type="journal article" date="2013" name="Genome Announc.">
        <title>Draft Genome Sequence of Staphylococcus simulans UMC-CNS-990, Isolated from a Case of Chronic Bovine Mastitis.</title>
        <authorList>
            <person name="Calcutt M.J."/>
            <person name="Foecking M.F."/>
            <person name="Hsieh H.Y."/>
            <person name="Perry J."/>
            <person name="Stewart G.C."/>
            <person name="Middleton J.R."/>
        </authorList>
    </citation>
    <scope>NUCLEOTIDE SEQUENCE [LARGE SCALE GENOMIC DNA]</scope>
    <source>
        <strain evidence="2 3">UMC-CNS-990</strain>
    </source>
</reference>
<accession>A0ABN0P9R0</accession>
<name>A0ABN0P9R0_STASI</name>
<dbReference type="Proteomes" id="UP000017131">
    <property type="component" value="Unassembled WGS sequence"/>
</dbReference>
<sequence>MAEKVKEAGKTLKVWAWVFIVLSLIMPIFGVGSIICSAKYKKYQQEQGGKLLNIAIIVTVVSVTFAIIRLFT</sequence>
<dbReference type="RefSeq" id="WP_002481904.1">
    <property type="nucleotide sequence ID" value="NZ_AXDY01000017.1"/>
</dbReference>
<gene>
    <name evidence="2" type="ORF">SSIM_13035</name>
</gene>
<comment type="caution">
    <text evidence="2">The sequence shown here is derived from an EMBL/GenBank/DDBJ whole genome shotgun (WGS) entry which is preliminary data.</text>
</comment>
<proteinExistence type="predicted"/>
<dbReference type="EMBL" id="AXDY01000017">
    <property type="protein sequence ID" value="ERS92293.1"/>
    <property type="molecule type" value="Genomic_DNA"/>
</dbReference>
<feature type="transmembrane region" description="Helical" evidence="1">
    <location>
        <begin position="14"/>
        <end position="38"/>
    </location>
</feature>
<feature type="transmembrane region" description="Helical" evidence="1">
    <location>
        <begin position="50"/>
        <end position="71"/>
    </location>
</feature>
<evidence type="ECO:0000313" key="2">
    <source>
        <dbReference type="EMBL" id="ERS92293.1"/>
    </source>
</evidence>
<keyword evidence="3" id="KW-1185">Reference proteome</keyword>
<evidence type="ECO:0000256" key="1">
    <source>
        <dbReference type="SAM" id="Phobius"/>
    </source>
</evidence>
<keyword evidence="1" id="KW-0472">Membrane</keyword>
<dbReference type="GeneID" id="77332620"/>
<organism evidence="2 3">
    <name type="scientific">Staphylococcus simulans UMC-CNS-990</name>
    <dbReference type="NCBI Taxonomy" id="1405498"/>
    <lineage>
        <taxon>Bacteria</taxon>
        <taxon>Bacillati</taxon>
        <taxon>Bacillota</taxon>
        <taxon>Bacilli</taxon>
        <taxon>Bacillales</taxon>
        <taxon>Staphylococcaceae</taxon>
        <taxon>Staphylococcus</taxon>
    </lineage>
</organism>
<evidence type="ECO:0000313" key="3">
    <source>
        <dbReference type="Proteomes" id="UP000017131"/>
    </source>
</evidence>
<keyword evidence="1" id="KW-0812">Transmembrane</keyword>
<protein>
    <recommendedName>
        <fullName evidence="4">Mid2-like cell wall stress sensor domain protein</fullName>
    </recommendedName>
</protein>
<keyword evidence="1" id="KW-1133">Transmembrane helix</keyword>